<proteinExistence type="predicted"/>
<accession>A0A3N1P3Q7</accession>
<evidence type="ECO:0000256" key="2">
    <source>
        <dbReference type="ARBA" id="ARBA00022759"/>
    </source>
</evidence>
<comment type="caution">
    <text evidence="5">The sequence shown here is derived from an EMBL/GenBank/DDBJ whole genome shotgun (WGS) entry which is preliminary data.</text>
</comment>
<evidence type="ECO:0000259" key="4">
    <source>
        <dbReference type="PROSITE" id="PS50830"/>
    </source>
</evidence>
<protein>
    <submittedName>
        <fullName evidence="5">Endonuclease YncB(Thermonuclease family)</fullName>
    </submittedName>
</protein>
<dbReference type="PANTHER" id="PTHR12302:SF3">
    <property type="entry name" value="SERINE_THREONINE-PROTEIN KINASE 31"/>
    <property type="match status" value="1"/>
</dbReference>
<keyword evidence="3" id="KW-0378">Hydrolase</keyword>
<reference evidence="5 6" key="1">
    <citation type="submission" date="2018-11" db="EMBL/GenBank/DDBJ databases">
        <title>Genomic Encyclopedia of Type Strains, Phase IV (KMG-IV): sequencing the most valuable type-strain genomes for metagenomic binning, comparative biology and taxonomic classification.</title>
        <authorList>
            <person name="Goeker M."/>
        </authorList>
    </citation>
    <scope>NUCLEOTIDE SEQUENCE [LARGE SCALE GENOMIC DNA]</scope>
    <source>
        <strain evidence="5 6">DSM 16974</strain>
    </source>
</reference>
<gene>
    <name evidence="5" type="ORF">EDC38_1984</name>
</gene>
<feature type="domain" description="TNase-like" evidence="4">
    <location>
        <begin position="68"/>
        <end position="197"/>
    </location>
</feature>
<evidence type="ECO:0000313" key="6">
    <source>
        <dbReference type="Proteomes" id="UP000273643"/>
    </source>
</evidence>
<evidence type="ECO:0000313" key="5">
    <source>
        <dbReference type="EMBL" id="ROQ21360.1"/>
    </source>
</evidence>
<dbReference type="InterPro" id="IPR035437">
    <property type="entry name" value="SNase_OB-fold_sf"/>
</dbReference>
<keyword evidence="2 5" id="KW-0255">Endonuclease</keyword>
<dbReference type="Proteomes" id="UP000273643">
    <property type="component" value="Unassembled WGS sequence"/>
</dbReference>
<organism evidence="5 6">
    <name type="scientific">Marinimicrobium koreense</name>
    <dbReference type="NCBI Taxonomy" id="306545"/>
    <lineage>
        <taxon>Bacteria</taxon>
        <taxon>Pseudomonadati</taxon>
        <taxon>Pseudomonadota</taxon>
        <taxon>Gammaproteobacteria</taxon>
        <taxon>Cellvibrionales</taxon>
        <taxon>Cellvibrionaceae</taxon>
        <taxon>Marinimicrobium</taxon>
    </lineage>
</organism>
<evidence type="ECO:0000256" key="1">
    <source>
        <dbReference type="ARBA" id="ARBA00022722"/>
    </source>
</evidence>
<dbReference type="GO" id="GO:0016787">
    <property type="term" value="F:hydrolase activity"/>
    <property type="evidence" value="ECO:0007669"/>
    <property type="project" value="UniProtKB-KW"/>
</dbReference>
<dbReference type="PANTHER" id="PTHR12302">
    <property type="entry name" value="EBNA2 BINDING PROTEIN P100"/>
    <property type="match status" value="1"/>
</dbReference>
<sequence length="301" mass="32311">MALGPLLISDMKTPGARALGVFLWRAFSVFSCRAFSVFSYKTRGVFLGALLALSAFPGAACPLPEGLEHESVQVAGVHDGDSVRLADGRRVRLIGINAPELAREGRPAEPLAKAAREELKKQLVESEVLLVQDQERHDHYGRTLGHLFTLEGKSLEAALLRQGLGFHIAIPPNMTLASCLSEAEGEARAASRGVWAENQWPALEASGLTLQDTGFQRIRGTITDVSRGGGSVWLELDGPLVLKVPDSVWSSSPVLAPGQRIEVRGWVTSRAGSRAVRRGFKPLVLSVPSGFAIERPAAGRP</sequence>
<dbReference type="SUPFAM" id="SSF50199">
    <property type="entry name" value="Staphylococcal nuclease"/>
    <property type="match status" value="1"/>
</dbReference>
<evidence type="ECO:0000256" key="3">
    <source>
        <dbReference type="ARBA" id="ARBA00022801"/>
    </source>
</evidence>
<dbReference type="OrthoDB" id="6867997at2"/>
<dbReference type="AlphaFoldDB" id="A0A3N1P3Q7"/>
<dbReference type="GO" id="GO:0004519">
    <property type="term" value="F:endonuclease activity"/>
    <property type="evidence" value="ECO:0007669"/>
    <property type="project" value="UniProtKB-KW"/>
</dbReference>
<dbReference type="EMBL" id="RJUK01000001">
    <property type="protein sequence ID" value="ROQ21360.1"/>
    <property type="molecule type" value="Genomic_DNA"/>
</dbReference>
<dbReference type="InterPro" id="IPR016071">
    <property type="entry name" value="Staphylococal_nuclease_OB-fold"/>
</dbReference>
<keyword evidence="6" id="KW-1185">Reference proteome</keyword>
<dbReference type="Pfam" id="PF00565">
    <property type="entry name" value="SNase"/>
    <property type="match status" value="1"/>
</dbReference>
<name>A0A3N1P3Q7_9GAMM</name>
<keyword evidence="1" id="KW-0540">Nuclease</keyword>
<dbReference type="Gene3D" id="2.40.50.90">
    <property type="match status" value="1"/>
</dbReference>
<dbReference type="PROSITE" id="PS50830">
    <property type="entry name" value="TNASE_3"/>
    <property type="match status" value="1"/>
</dbReference>
<dbReference type="SMART" id="SM00318">
    <property type="entry name" value="SNc"/>
    <property type="match status" value="1"/>
</dbReference>